<evidence type="ECO:0000256" key="1">
    <source>
        <dbReference type="SAM" id="Phobius"/>
    </source>
</evidence>
<dbReference type="InterPro" id="IPR021315">
    <property type="entry name" value="Gap/Sap"/>
</dbReference>
<comment type="caution">
    <text evidence="2">The sequence shown here is derived from an EMBL/GenBank/DDBJ whole genome shotgun (WGS) entry which is preliminary data.</text>
</comment>
<accession>A0ABP3Z714</accession>
<dbReference type="Proteomes" id="UP001501578">
    <property type="component" value="Unassembled WGS sequence"/>
</dbReference>
<sequence>MDLALLLTLGALALWDSTSFGTLGIPLVLMLSSDRRQGGRLVVYLTTISVFYFLVGVALMMGLSVVMERFGAALESQPAYWVQLVLGVFLFALSWKFDSKKQKKPWEPKVGGPLTMMGVALTAGLVEVATMFPYLAAVGLMTTAGLGAAQWLPLLAGYVVLMVVPMLVLMAGRALAGPRIEGMLERVRAFITRNAASAVGWTLAIVGFLIARDALVKLDFFRDLVAGG</sequence>
<evidence type="ECO:0000313" key="3">
    <source>
        <dbReference type="Proteomes" id="UP001501578"/>
    </source>
</evidence>
<dbReference type="EMBL" id="BAAAHQ010000002">
    <property type="protein sequence ID" value="GAA0914326.1"/>
    <property type="molecule type" value="Genomic_DNA"/>
</dbReference>
<feature type="transmembrane region" description="Helical" evidence="1">
    <location>
        <begin position="78"/>
        <end position="95"/>
    </location>
</feature>
<feature type="transmembrane region" description="Helical" evidence="1">
    <location>
        <begin position="190"/>
        <end position="211"/>
    </location>
</feature>
<gene>
    <name evidence="2" type="ORF">GCM10009560_07590</name>
</gene>
<reference evidence="3" key="1">
    <citation type="journal article" date="2019" name="Int. J. Syst. Evol. Microbiol.">
        <title>The Global Catalogue of Microorganisms (GCM) 10K type strain sequencing project: providing services to taxonomists for standard genome sequencing and annotation.</title>
        <authorList>
            <consortium name="The Broad Institute Genomics Platform"/>
            <consortium name="The Broad Institute Genome Sequencing Center for Infectious Disease"/>
            <person name="Wu L."/>
            <person name="Ma J."/>
        </authorList>
    </citation>
    <scope>NUCLEOTIDE SEQUENCE [LARGE SCALE GENOMIC DNA]</scope>
    <source>
        <strain evidence="3">JCM 11136</strain>
    </source>
</reference>
<dbReference type="Pfam" id="PF11139">
    <property type="entry name" value="SfLAP"/>
    <property type="match status" value="1"/>
</dbReference>
<keyword evidence="1" id="KW-1133">Transmembrane helix</keyword>
<proteinExistence type="predicted"/>
<dbReference type="RefSeq" id="WP_343948260.1">
    <property type="nucleotide sequence ID" value="NZ_BAAAHQ010000002.1"/>
</dbReference>
<keyword evidence="1" id="KW-0812">Transmembrane</keyword>
<feature type="transmembrane region" description="Helical" evidence="1">
    <location>
        <begin position="148"/>
        <end position="169"/>
    </location>
</feature>
<organism evidence="2 3">
    <name type="scientific">Nonomuraea longicatena</name>
    <dbReference type="NCBI Taxonomy" id="83682"/>
    <lineage>
        <taxon>Bacteria</taxon>
        <taxon>Bacillati</taxon>
        <taxon>Actinomycetota</taxon>
        <taxon>Actinomycetes</taxon>
        <taxon>Streptosporangiales</taxon>
        <taxon>Streptosporangiaceae</taxon>
        <taxon>Nonomuraea</taxon>
    </lineage>
</organism>
<name>A0ABP3Z714_9ACTN</name>
<keyword evidence="1" id="KW-0472">Membrane</keyword>
<feature type="transmembrane region" description="Helical" evidence="1">
    <location>
        <begin position="6"/>
        <end position="29"/>
    </location>
</feature>
<keyword evidence="3" id="KW-1185">Reference proteome</keyword>
<evidence type="ECO:0000313" key="2">
    <source>
        <dbReference type="EMBL" id="GAA0914326.1"/>
    </source>
</evidence>
<feature type="transmembrane region" description="Helical" evidence="1">
    <location>
        <begin position="116"/>
        <end position="136"/>
    </location>
</feature>
<protein>
    <submittedName>
        <fullName evidence="2">GAP family protein</fullName>
    </submittedName>
</protein>
<feature type="transmembrane region" description="Helical" evidence="1">
    <location>
        <begin position="41"/>
        <end position="66"/>
    </location>
</feature>